<keyword evidence="5" id="KW-1003">Cell membrane</keyword>
<feature type="transmembrane region" description="Helical" evidence="15">
    <location>
        <begin position="12"/>
        <end position="32"/>
    </location>
</feature>
<evidence type="ECO:0000256" key="3">
    <source>
        <dbReference type="ARBA" id="ARBA00005513"/>
    </source>
</evidence>
<dbReference type="SUPFAM" id="SSF81573">
    <property type="entry name" value="F1F0 ATP synthase subunit B, membrane domain"/>
    <property type="match status" value="1"/>
</dbReference>
<evidence type="ECO:0000256" key="13">
    <source>
        <dbReference type="ARBA" id="ARBA00025198"/>
    </source>
</evidence>
<dbReference type="GO" id="GO:0046961">
    <property type="term" value="F:proton-transporting ATPase activity, rotational mechanism"/>
    <property type="evidence" value="ECO:0007669"/>
    <property type="project" value="TreeGrafter"/>
</dbReference>
<evidence type="ECO:0000256" key="4">
    <source>
        <dbReference type="ARBA" id="ARBA00022448"/>
    </source>
</evidence>
<dbReference type="PANTHER" id="PTHR33445">
    <property type="entry name" value="ATP SYNTHASE SUBUNIT B', CHLOROPLASTIC"/>
    <property type="match status" value="1"/>
</dbReference>
<dbReference type="GO" id="GO:0045259">
    <property type="term" value="C:proton-transporting ATP synthase complex"/>
    <property type="evidence" value="ECO:0007669"/>
    <property type="project" value="UniProtKB-KW"/>
</dbReference>
<evidence type="ECO:0000256" key="5">
    <source>
        <dbReference type="ARBA" id="ARBA00022475"/>
    </source>
</evidence>
<dbReference type="AlphaFoldDB" id="A0A382BHA5"/>
<dbReference type="GO" id="GO:0015986">
    <property type="term" value="P:proton motive force-driven ATP synthesis"/>
    <property type="evidence" value="ECO:0007669"/>
    <property type="project" value="InterPro"/>
</dbReference>
<protein>
    <submittedName>
        <fullName evidence="16">Uncharacterized protein</fullName>
    </submittedName>
</protein>
<keyword evidence="8" id="KW-0375">Hydrogen ion transport</keyword>
<sequence length="167" mass="18671">MDSPLVQLDPGLFVWTILTFLVLLGVLAKFAWNPLLKMLKDREELIRSSLEDAEKAKTELERLNTEGQDIINKARSEAQTILSEGKAASSKMKEETLSSAKEQAKVILTEAEKQIQIEKDKAIAEIKSEVVDLSLSVATKLIKKNISREDNQALIDDSLENVTKYEA</sequence>
<keyword evidence="7 15" id="KW-0812">Transmembrane</keyword>
<gene>
    <name evidence="16" type="ORF">METZ01_LOCUS166094</name>
</gene>
<evidence type="ECO:0000256" key="1">
    <source>
        <dbReference type="ARBA" id="ARBA00004167"/>
    </source>
</evidence>
<evidence type="ECO:0000256" key="6">
    <source>
        <dbReference type="ARBA" id="ARBA00022547"/>
    </source>
</evidence>
<evidence type="ECO:0000256" key="12">
    <source>
        <dbReference type="ARBA" id="ARBA00023310"/>
    </source>
</evidence>
<evidence type="ECO:0000256" key="14">
    <source>
        <dbReference type="SAM" id="Coils"/>
    </source>
</evidence>
<comment type="similarity">
    <text evidence="3">Belongs to the ATPase B chain family.</text>
</comment>
<keyword evidence="6" id="KW-0138">CF(0)</keyword>
<keyword evidence="12" id="KW-0066">ATP synthesis</keyword>
<dbReference type="Gene3D" id="6.10.250.1580">
    <property type="match status" value="1"/>
</dbReference>
<dbReference type="InterPro" id="IPR028987">
    <property type="entry name" value="ATP_synth_B-like_membr_sf"/>
</dbReference>
<feature type="coiled-coil region" evidence="14">
    <location>
        <begin position="36"/>
        <end position="73"/>
    </location>
</feature>
<evidence type="ECO:0000256" key="15">
    <source>
        <dbReference type="SAM" id="Phobius"/>
    </source>
</evidence>
<dbReference type="CDD" id="cd06503">
    <property type="entry name" value="ATP-synt_Fo_b"/>
    <property type="match status" value="1"/>
</dbReference>
<keyword evidence="14" id="KW-0175">Coiled coil</keyword>
<dbReference type="Pfam" id="PF00430">
    <property type="entry name" value="ATP-synt_B"/>
    <property type="match status" value="1"/>
</dbReference>
<keyword evidence="10" id="KW-0406">Ion transport</keyword>
<proteinExistence type="inferred from homology"/>
<keyword evidence="11 15" id="KW-0472">Membrane</keyword>
<dbReference type="InterPro" id="IPR005864">
    <property type="entry name" value="ATP_synth_F0_bsu_bac"/>
</dbReference>
<accession>A0A382BHA5</accession>
<evidence type="ECO:0000313" key="16">
    <source>
        <dbReference type="EMBL" id="SVB13240.1"/>
    </source>
</evidence>
<keyword evidence="4" id="KW-0813">Transport</keyword>
<evidence type="ECO:0000256" key="2">
    <source>
        <dbReference type="ARBA" id="ARBA00004308"/>
    </source>
</evidence>
<dbReference type="GO" id="GO:0012505">
    <property type="term" value="C:endomembrane system"/>
    <property type="evidence" value="ECO:0007669"/>
    <property type="project" value="UniProtKB-SubCell"/>
</dbReference>
<evidence type="ECO:0000256" key="9">
    <source>
        <dbReference type="ARBA" id="ARBA00022989"/>
    </source>
</evidence>
<evidence type="ECO:0000256" key="11">
    <source>
        <dbReference type="ARBA" id="ARBA00023136"/>
    </source>
</evidence>
<comment type="subcellular location">
    <subcellularLocation>
        <location evidence="2">Endomembrane system</location>
    </subcellularLocation>
    <subcellularLocation>
        <location evidence="1">Membrane</location>
        <topology evidence="1">Single-pass membrane protein</topology>
    </subcellularLocation>
</comment>
<dbReference type="NCBIfam" id="TIGR01144">
    <property type="entry name" value="ATP_synt_b"/>
    <property type="match status" value="1"/>
</dbReference>
<name>A0A382BHA5_9ZZZZ</name>
<evidence type="ECO:0000256" key="10">
    <source>
        <dbReference type="ARBA" id="ARBA00023065"/>
    </source>
</evidence>
<evidence type="ECO:0000256" key="7">
    <source>
        <dbReference type="ARBA" id="ARBA00022692"/>
    </source>
</evidence>
<evidence type="ECO:0000256" key="8">
    <source>
        <dbReference type="ARBA" id="ARBA00022781"/>
    </source>
</evidence>
<dbReference type="PANTHER" id="PTHR33445:SF1">
    <property type="entry name" value="ATP SYNTHASE SUBUNIT B"/>
    <property type="match status" value="1"/>
</dbReference>
<dbReference type="HAMAP" id="MF_01398">
    <property type="entry name" value="ATP_synth_b_bprime"/>
    <property type="match status" value="1"/>
</dbReference>
<comment type="function">
    <text evidence="13">F(1)F(0) ATP synthase produces ATP from ADP in the presence of a proton or sodium gradient. F-type ATPases consist of two structural domains, F(1) containing the extramembraneous catalytic core and F(0) containing the membrane proton channel, linked together by a central stalk and a peripheral stalk. During catalysis, ATP synthesis in the catalytic domain of F(1) is coupled via a rotary mechanism of the central stalk subunits to proton translocation.</text>
</comment>
<keyword evidence="9 15" id="KW-1133">Transmembrane helix</keyword>
<dbReference type="EMBL" id="UINC01029834">
    <property type="protein sequence ID" value="SVB13240.1"/>
    <property type="molecule type" value="Genomic_DNA"/>
</dbReference>
<dbReference type="InterPro" id="IPR050059">
    <property type="entry name" value="ATP_synthase_B_chain"/>
</dbReference>
<reference evidence="16" key="1">
    <citation type="submission" date="2018-05" db="EMBL/GenBank/DDBJ databases">
        <authorList>
            <person name="Lanie J.A."/>
            <person name="Ng W.-L."/>
            <person name="Kazmierczak K.M."/>
            <person name="Andrzejewski T.M."/>
            <person name="Davidsen T.M."/>
            <person name="Wayne K.J."/>
            <person name="Tettelin H."/>
            <person name="Glass J.I."/>
            <person name="Rusch D."/>
            <person name="Podicherti R."/>
            <person name="Tsui H.-C.T."/>
            <person name="Winkler M.E."/>
        </authorList>
    </citation>
    <scope>NUCLEOTIDE SEQUENCE</scope>
</reference>
<organism evidence="16">
    <name type="scientific">marine metagenome</name>
    <dbReference type="NCBI Taxonomy" id="408172"/>
    <lineage>
        <taxon>unclassified sequences</taxon>
        <taxon>metagenomes</taxon>
        <taxon>ecological metagenomes</taxon>
    </lineage>
</organism>
<dbReference type="InterPro" id="IPR002146">
    <property type="entry name" value="ATP_synth_b/b'su_bac/chlpt"/>
</dbReference>